<keyword evidence="2" id="KW-0472">Membrane</keyword>
<protein>
    <submittedName>
        <fullName evidence="3">Uncharacterized protein</fullName>
    </submittedName>
</protein>
<dbReference type="OrthoDB" id="1327765at2759"/>
<sequence>MEPSSPPPLGLLANQSNVAALVEAEKLGSSLQLEMLEMERRSDEILNGLGNHIGFMLLYAMGGLVLQSKASCWIGIVIMVVVTINFIVGMVLGVKFAKLKLERMEIRVNELDNRKKLLTEVAKKIKDLENLRINRRGQEEQGEQNVVLGMVRAQSVVSRAAMLENSRDMSSFAGTNRAMIHYIIGCGIVYLAIITIFLLFKNCGLPF</sequence>
<feature type="transmembrane region" description="Helical" evidence="2">
    <location>
        <begin position="73"/>
        <end position="94"/>
    </location>
</feature>
<dbReference type="EMBL" id="JAJAGQ010000009">
    <property type="protein sequence ID" value="KAJ8552841.1"/>
    <property type="molecule type" value="Genomic_DNA"/>
</dbReference>
<organism evidence="3 4">
    <name type="scientific">Anisodus acutangulus</name>
    <dbReference type="NCBI Taxonomy" id="402998"/>
    <lineage>
        <taxon>Eukaryota</taxon>
        <taxon>Viridiplantae</taxon>
        <taxon>Streptophyta</taxon>
        <taxon>Embryophyta</taxon>
        <taxon>Tracheophyta</taxon>
        <taxon>Spermatophyta</taxon>
        <taxon>Magnoliopsida</taxon>
        <taxon>eudicotyledons</taxon>
        <taxon>Gunneridae</taxon>
        <taxon>Pentapetalae</taxon>
        <taxon>asterids</taxon>
        <taxon>lamiids</taxon>
        <taxon>Solanales</taxon>
        <taxon>Solanaceae</taxon>
        <taxon>Solanoideae</taxon>
        <taxon>Hyoscyameae</taxon>
        <taxon>Anisodus</taxon>
    </lineage>
</organism>
<keyword evidence="2" id="KW-0812">Transmembrane</keyword>
<comment type="caution">
    <text evidence="3">The sequence shown here is derived from an EMBL/GenBank/DDBJ whole genome shotgun (WGS) entry which is preliminary data.</text>
</comment>
<keyword evidence="4" id="KW-1185">Reference proteome</keyword>
<accession>A0A9Q1M6P3</accession>
<dbReference type="AlphaFoldDB" id="A0A9Q1M6P3"/>
<gene>
    <name evidence="3" type="ORF">K7X08_020234</name>
</gene>
<feature type="transmembrane region" description="Helical" evidence="2">
    <location>
        <begin position="179"/>
        <end position="200"/>
    </location>
</feature>
<keyword evidence="2" id="KW-1133">Transmembrane helix</keyword>
<evidence type="ECO:0000256" key="2">
    <source>
        <dbReference type="SAM" id="Phobius"/>
    </source>
</evidence>
<name>A0A9Q1M6P3_9SOLA</name>
<feature type="transmembrane region" description="Helical" evidence="2">
    <location>
        <begin position="45"/>
        <end position="67"/>
    </location>
</feature>
<reference evidence="4" key="1">
    <citation type="journal article" date="2023" name="Proc. Natl. Acad. Sci. U.S.A.">
        <title>Genomic and structural basis for evolution of tropane alkaloid biosynthesis.</title>
        <authorList>
            <person name="Wanga Y.-J."/>
            <person name="Taina T."/>
            <person name="Yua J.-Y."/>
            <person name="Lia J."/>
            <person name="Xua B."/>
            <person name="Chenc J."/>
            <person name="D'Auriad J.C."/>
            <person name="Huanga J.-P."/>
            <person name="Huanga S.-X."/>
        </authorList>
    </citation>
    <scope>NUCLEOTIDE SEQUENCE [LARGE SCALE GENOMIC DNA]</scope>
    <source>
        <strain evidence="4">cv. KIB-2019</strain>
    </source>
</reference>
<dbReference type="Proteomes" id="UP001152561">
    <property type="component" value="Unassembled WGS sequence"/>
</dbReference>
<proteinExistence type="predicted"/>
<evidence type="ECO:0000313" key="3">
    <source>
        <dbReference type="EMBL" id="KAJ8552841.1"/>
    </source>
</evidence>
<feature type="coiled-coil region" evidence="1">
    <location>
        <begin position="94"/>
        <end position="141"/>
    </location>
</feature>
<keyword evidence="1" id="KW-0175">Coiled coil</keyword>
<evidence type="ECO:0000256" key="1">
    <source>
        <dbReference type="SAM" id="Coils"/>
    </source>
</evidence>
<evidence type="ECO:0000313" key="4">
    <source>
        <dbReference type="Proteomes" id="UP001152561"/>
    </source>
</evidence>